<accession>A0A061RX96</accession>
<feature type="compositionally biased region" description="Low complexity" evidence="1">
    <location>
        <begin position="69"/>
        <end position="82"/>
    </location>
</feature>
<protein>
    <submittedName>
        <fullName evidence="2">Uncharacterized protein</fullName>
    </submittedName>
</protein>
<evidence type="ECO:0000313" key="2">
    <source>
        <dbReference type="EMBL" id="JAC75394.1"/>
    </source>
</evidence>
<dbReference type="AlphaFoldDB" id="A0A061RX96"/>
<name>A0A061RX96_9CHLO</name>
<feature type="region of interest" description="Disordered" evidence="1">
    <location>
        <begin position="100"/>
        <end position="128"/>
    </location>
</feature>
<sequence>MHPCSKLLLTSTEAPLPNGAHWHQWLSVCRTQSGSNHHIHKQVQQRRDGGAEPMPRGKREAQHSTAGHSSSSSFLPHPSRSSCSEHLHSRTLIHRPHVCVSRDVSPPPPPQASREEGHLSGRLPGGGAEREEWAIGSAAPTTKGEGLCLFTAALRSASQKRHGGNWSWAGPGSGPAYQMDLEGHWRGRTDGGPA</sequence>
<gene>
    <name evidence="2" type="ORF">TSPGSL018_23223</name>
</gene>
<dbReference type="EMBL" id="GBEZ01010262">
    <property type="protein sequence ID" value="JAC75394.1"/>
    <property type="molecule type" value="Transcribed_RNA"/>
</dbReference>
<feature type="compositionally biased region" description="Basic and acidic residues" evidence="1">
    <location>
        <begin position="45"/>
        <end position="62"/>
    </location>
</feature>
<reference evidence="2" key="1">
    <citation type="submission" date="2014-05" db="EMBL/GenBank/DDBJ databases">
        <title>The transcriptome of the halophilic microalga Tetraselmis sp. GSL018 isolated from the Great Salt Lake, Utah.</title>
        <authorList>
            <person name="Jinkerson R.E."/>
            <person name="D'Adamo S."/>
            <person name="Posewitz M.C."/>
        </authorList>
    </citation>
    <scope>NUCLEOTIDE SEQUENCE</scope>
    <source>
        <strain evidence="2">GSL018</strain>
    </source>
</reference>
<organism evidence="2">
    <name type="scientific">Tetraselmis sp. GSL018</name>
    <dbReference type="NCBI Taxonomy" id="582737"/>
    <lineage>
        <taxon>Eukaryota</taxon>
        <taxon>Viridiplantae</taxon>
        <taxon>Chlorophyta</taxon>
        <taxon>core chlorophytes</taxon>
        <taxon>Chlorodendrophyceae</taxon>
        <taxon>Chlorodendrales</taxon>
        <taxon>Chlorodendraceae</taxon>
        <taxon>Tetraselmis</taxon>
    </lineage>
</organism>
<feature type="region of interest" description="Disordered" evidence="1">
    <location>
        <begin position="36"/>
        <end position="87"/>
    </location>
</feature>
<evidence type="ECO:0000256" key="1">
    <source>
        <dbReference type="SAM" id="MobiDB-lite"/>
    </source>
</evidence>
<proteinExistence type="predicted"/>